<name>A0A2V3UPM5_9SPHN</name>
<keyword evidence="2" id="KW-1185">Reference proteome</keyword>
<dbReference type="EMBL" id="QJJM01000025">
    <property type="protein sequence ID" value="PXW67638.1"/>
    <property type="molecule type" value="Genomic_DNA"/>
</dbReference>
<proteinExistence type="predicted"/>
<evidence type="ECO:0000313" key="1">
    <source>
        <dbReference type="EMBL" id="PXW67638.1"/>
    </source>
</evidence>
<sequence length="40" mass="4442">MIIPPKINCINSAIHYATSLERGELWPGGWGNPVYDFPAL</sequence>
<organism evidence="1 2">
    <name type="scientific">Blastomonas natatoria</name>
    <dbReference type="NCBI Taxonomy" id="34015"/>
    <lineage>
        <taxon>Bacteria</taxon>
        <taxon>Pseudomonadati</taxon>
        <taxon>Pseudomonadota</taxon>
        <taxon>Alphaproteobacteria</taxon>
        <taxon>Sphingomonadales</taxon>
        <taxon>Sphingomonadaceae</taxon>
        <taxon>Blastomonas</taxon>
    </lineage>
</organism>
<dbReference type="Proteomes" id="UP000248014">
    <property type="component" value="Unassembled WGS sequence"/>
</dbReference>
<comment type="caution">
    <text evidence="1">The sequence shown here is derived from an EMBL/GenBank/DDBJ whole genome shotgun (WGS) entry which is preliminary data.</text>
</comment>
<evidence type="ECO:0000313" key="2">
    <source>
        <dbReference type="Proteomes" id="UP000248014"/>
    </source>
</evidence>
<accession>A0A2V3UPM5</accession>
<gene>
    <name evidence="1" type="ORF">C7451_12511</name>
</gene>
<reference evidence="1 2" key="1">
    <citation type="submission" date="2018-05" db="EMBL/GenBank/DDBJ databases">
        <title>Genomic Encyclopedia of Type Strains, Phase IV (KMG-IV): sequencing the most valuable type-strain genomes for metagenomic binning, comparative biology and taxonomic classification.</title>
        <authorList>
            <person name="Goeker M."/>
        </authorList>
    </citation>
    <scope>NUCLEOTIDE SEQUENCE [LARGE SCALE GENOMIC DNA]</scope>
    <source>
        <strain evidence="1 2">DSM 3183</strain>
    </source>
</reference>
<dbReference type="AlphaFoldDB" id="A0A2V3UPM5"/>
<protein>
    <submittedName>
        <fullName evidence="1">Uncharacterized protein</fullName>
    </submittedName>
</protein>